<comment type="subcellular location">
    <subcellularLocation>
        <location evidence="1 9">Cell inner membrane</location>
        <topology evidence="1 9">Multi-pass membrane protein</topology>
    </subcellularLocation>
</comment>
<feature type="transmembrane region" description="Helical" evidence="9">
    <location>
        <begin position="138"/>
        <end position="155"/>
    </location>
</feature>
<comment type="function">
    <text evidence="9">Part of the tripartite ATP-independent periplasmic (TRAP) transport system.</text>
</comment>
<dbReference type="PANTHER" id="PTHR35011">
    <property type="entry name" value="2,3-DIKETO-L-GULONATE TRAP TRANSPORTER SMALL PERMEASE PROTEIN YIAM"/>
    <property type="match status" value="1"/>
</dbReference>
<reference evidence="11 12" key="1">
    <citation type="submission" date="2024-06" db="EMBL/GenBank/DDBJ databases">
        <title>Sorghum-associated microbial communities from plants grown in Nebraska, USA.</title>
        <authorList>
            <person name="Schachtman D."/>
        </authorList>
    </citation>
    <scope>NUCLEOTIDE SEQUENCE [LARGE SCALE GENOMIC DNA]</scope>
    <source>
        <strain evidence="11 12">2709</strain>
    </source>
</reference>
<keyword evidence="12" id="KW-1185">Reference proteome</keyword>
<dbReference type="Pfam" id="PF04290">
    <property type="entry name" value="DctQ"/>
    <property type="match status" value="1"/>
</dbReference>
<dbReference type="Proteomes" id="UP001549320">
    <property type="component" value="Unassembled WGS sequence"/>
</dbReference>
<dbReference type="EMBL" id="JBEPSH010000008">
    <property type="protein sequence ID" value="MET4578915.1"/>
    <property type="molecule type" value="Genomic_DNA"/>
</dbReference>
<keyword evidence="7 9" id="KW-0472">Membrane</keyword>
<comment type="caution">
    <text evidence="11">The sequence shown here is derived from an EMBL/GenBank/DDBJ whole genome shotgun (WGS) entry which is preliminary data.</text>
</comment>
<evidence type="ECO:0000256" key="2">
    <source>
        <dbReference type="ARBA" id="ARBA00022448"/>
    </source>
</evidence>
<comment type="similarity">
    <text evidence="8 9">Belongs to the TRAP transporter small permease family.</text>
</comment>
<evidence type="ECO:0000256" key="9">
    <source>
        <dbReference type="RuleBase" id="RU369079"/>
    </source>
</evidence>
<feature type="transmembrane region" description="Helical" evidence="9">
    <location>
        <begin position="91"/>
        <end position="118"/>
    </location>
</feature>
<accession>A0ABV2QD34</accession>
<dbReference type="InterPro" id="IPR055348">
    <property type="entry name" value="DctQ"/>
</dbReference>
<evidence type="ECO:0000313" key="11">
    <source>
        <dbReference type="EMBL" id="MET4578915.1"/>
    </source>
</evidence>
<gene>
    <name evidence="11" type="ORF">ABIE13_004038</name>
</gene>
<evidence type="ECO:0000256" key="6">
    <source>
        <dbReference type="ARBA" id="ARBA00022989"/>
    </source>
</evidence>
<keyword evidence="3" id="KW-1003">Cell membrane</keyword>
<protein>
    <recommendedName>
        <fullName evidence="9">TRAP transporter small permease protein</fullName>
    </recommendedName>
</protein>
<evidence type="ECO:0000256" key="7">
    <source>
        <dbReference type="ARBA" id="ARBA00023136"/>
    </source>
</evidence>
<dbReference type="RefSeq" id="WP_354446575.1">
    <property type="nucleotide sequence ID" value="NZ_JBEPSH010000008.1"/>
</dbReference>
<dbReference type="InterPro" id="IPR007387">
    <property type="entry name" value="TRAP_DctQ"/>
</dbReference>
<organism evidence="11 12">
    <name type="scientific">Ottowia thiooxydans</name>
    <dbReference type="NCBI Taxonomy" id="219182"/>
    <lineage>
        <taxon>Bacteria</taxon>
        <taxon>Pseudomonadati</taxon>
        <taxon>Pseudomonadota</taxon>
        <taxon>Betaproteobacteria</taxon>
        <taxon>Burkholderiales</taxon>
        <taxon>Comamonadaceae</taxon>
        <taxon>Ottowia</taxon>
    </lineage>
</organism>
<evidence type="ECO:0000256" key="3">
    <source>
        <dbReference type="ARBA" id="ARBA00022475"/>
    </source>
</evidence>
<feature type="transmembrane region" description="Helical" evidence="9">
    <location>
        <begin position="21"/>
        <end position="43"/>
    </location>
</feature>
<evidence type="ECO:0000256" key="1">
    <source>
        <dbReference type="ARBA" id="ARBA00004429"/>
    </source>
</evidence>
<feature type="transmembrane region" description="Helical" evidence="9">
    <location>
        <begin position="55"/>
        <end position="71"/>
    </location>
</feature>
<comment type="subunit">
    <text evidence="9">The complex comprises the extracytoplasmic solute receptor protein and the two transmembrane proteins.</text>
</comment>
<evidence type="ECO:0000313" key="12">
    <source>
        <dbReference type="Proteomes" id="UP001549320"/>
    </source>
</evidence>
<sequence>MQALIKLSKAIDGLNALVGKAVIWLIFAATIISALNAVVRKVFNYSSNGYLEMQWYLFAWSFLVAAGYTLLHREHVRIDVVNSRLSKRTQVWIDIIGFAFFLTPLCLVTIYLCTPLLIEKYQSGEISGNPGGLIRWPVWLSIPIGFTLLMLQGWSELIKRIAFLRGQGPDPMGRLTSKSAEEELAEALRVEAIRKEAALVQGSTPTPAPQAR</sequence>
<evidence type="ECO:0000259" key="10">
    <source>
        <dbReference type="Pfam" id="PF04290"/>
    </source>
</evidence>
<name>A0ABV2QD34_9BURK</name>
<feature type="domain" description="Tripartite ATP-independent periplasmic transporters DctQ component" evidence="10">
    <location>
        <begin position="31"/>
        <end position="161"/>
    </location>
</feature>
<keyword evidence="2 9" id="KW-0813">Transport</keyword>
<keyword evidence="4 9" id="KW-0997">Cell inner membrane</keyword>
<keyword evidence="6 9" id="KW-1133">Transmembrane helix</keyword>
<proteinExistence type="inferred from homology"/>
<keyword evidence="5 9" id="KW-0812">Transmembrane</keyword>
<dbReference type="PANTHER" id="PTHR35011:SF4">
    <property type="entry name" value="SLL1102 PROTEIN"/>
    <property type="match status" value="1"/>
</dbReference>
<evidence type="ECO:0000256" key="5">
    <source>
        <dbReference type="ARBA" id="ARBA00022692"/>
    </source>
</evidence>
<evidence type="ECO:0000256" key="4">
    <source>
        <dbReference type="ARBA" id="ARBA00022519"/>
    </source>
</evidence>
<evidence type="ECO:0000256" key="8">
    <source>
        <dbReference type="ARBA" id="ARBA00038436"/>
    </source>
</evidence>